<accession>V9Z3Y3</accession>
<gene>
    <name evidence="2" type="ORF">pFRL2_29</name>
</gene>
<keyword evidence="2" id="KW-0614">Plasmid</keyword>
<evidence type="ECO:0000313" key="2">
    <source>
        <dbReference type="EMBL" id="AHE38704.1"/>
    </source>
</evidence>
<dbReference type="AlphaFoldDB" id="V9Z3Y3"/>
<proteinExistence type="predicted"/>
<organism evidence="2">
    <name type="scientific">Streptomyces sp. FR1</name>
    <dbReference type="NCBI Taxonomy" id="349971"/>
    <lineage>
        <taxon>Bacteria</taxon>
        <taxon>Bacillati</taxon>
        <taxon>Actinomycetota</taxon>
        <taxon>Actinomycetes</taxon>
        <taxon>Kitasatosporales</taxon>
        <taxon>Streptomycetaceae</taxon>
        <taxon>Streptomyces</taxon>
    </lineage>
</organism>
<sequence>MSMTSGGRQRRDGSSKRVQLTSGDHGGPKDKKSKGRRKTVSPGGQAARAAGLREVERFRKSIRATEQRRAARQSSPEAAASPADTEQHRTVEEEHLLDADTTLRTLLTRCLQAVQDHDWNLLRNSADQLAAVAARLEPEPDQADRRQDDPSM</sequence>
<protein>
    <submittedName>
        <fullName evidence="2">Uncharacterized protein</fullName>
    </submittedName>
</protein>
<feature type="region of interest" description="Disordered" evidence="1">
    <location>
        <begin position="1"/>
        <end position="92"/>
    </location>
</feature>
<name>V9Z3Y3_9ACTN</name>
<reference evidence="2" key="1">
    <citation type="submission" date="2013-09" db="EMBL/GenBank/DDBJ databases">
        <title>Complete nucleotide sequence of Streptomyces linear plasmid pFRL2.</title>
        <authorList>
            <person name="Chen Z."/>
            <person name="Fang P."/>
            <person name="Qin Z."/>
        </authorList>
    </citation>
    <scope>NUCLEOTIDE SEQUENCE</scope>
    <source>
        <plasmid evidence="2">pFRL2</plasmid>
    </source>
</reference>
<evidence type="ECO:0000256" key="1">
    <source>
        <dbReference type="SAM" id="MobiDB-lite"/>
    </source>
</evidence>
<feature type="compositionally biased region" description="Basic and acidic residues" evidence="1">
    <location>
        <begin position="51"/>
        <end position="69"/>
    </location>
</feature>
<dbReference type="EMBL" id="KF602047">
    <property type="protein sequence ID" value="AHE38704.1"/>
    <property type="molecule type" value="Genomic_DNA"/>
</dbReference>
<geneLocation type="plasmid" evidence="2">
    <name>pFRL2</name>
</geneLocation>